<proteinExistence type="predicted"/>
<accession>A0A9W9CYX0</accession>
<name>A0A9W9CYX0_9PEZI</name>
<feature type="compositionally biased region" description="Basic residues" evidence="1">
    <location>
        <begin position="630"/>
        <end position="639"/>
    </location>
</feature>
<evidence type="ECO:0000313" key="2">
    <source>
        <dbReference type="EMBL" id="KAJ4394510.1"/>
    </source>
</evidence>
<reference evidence="2" key="1">
    <citation type="submission" date="2022-10" db="EMBL/GenBank/DDBJ databases">
        <title>Tapping the CABI collections for fungal endophytes: first genome assemblies for Collariella, Neodidymelliopsis, Ascochyta clinopodiicola, Didymella pomorum, Didymosphaeria variabile, Neocosmospora piperis and Neocucurbitaria cava.</title>
        <authorList>
            <person name="Hill R."/>
        </authorList>
    </citation>
    <scope>NUCLEOTIDE SEQUENCE</scope>
    <source>
        <strain evidence="2">IMI 355082</strain>
    </source>
</reference>
<keyword evidence="3" id="KW-1185">Reference proteome</keyword>
<dbReference type="EC" id="2.3.1.22" evidence="2"/>
<gene>
    <name evidence="2" type="primary">PXR1_2</name>
    <name evidence="2" type="ORF">N0V93_003728</name>
</gene>
<evidence type="ECO:0000256" key="1">
    <source>
        <dbReference type="SAM" id="MobiDB-lite"/>
    </source>
</evidence>
<evidence type="ECO:0000313" key="3">
    <source>
        <dbReference type="Proteomes" id="UP001140453"/>
    </source>
</evidence>
<dbReference type="Proteomes" id="UP001140453">
    <property type="component" value="Unassembled WGS sequence"/>
</dbReference>
<feature type="region of interest" description="Disordered" evidence="1">
    <location>
        <begin position="358"/>
        <end position="388"/>
    </location>
</feature>
<dbReference type="AlphaFoldDB" id="A0A9W9CYX0"/>
<feature type="compositionally biased region" description="Polar residues" evidence="1">
    <location>
        <begin position="484"/>
        <end position="500"/>
    </location>
</feature>
<sequence>MLNQKKVPLKPLNDFRKSDNTSTEDSVRTMSPLRGRGSEPSWAPSKQFVSRDGVPPPSPAPVDLQSATWGPNAILWNRPKGADLIIRCRPHGGREAHWMVHRRILVDMSEWMERYMPPEAEDGSAVEWDLSNWDIGQLGAVLQYMYLENFQGGAYDPDNPLNIASLVTNTAHFLAGTACLCRPMMDQAVDQIDDTTDLIQDKLSLLRLANIDEFEICIRRALLLMYDEPDQWRIRALRIVMGKLMAVCFPLILQSQRWETYEKWWGMLRVRVVADHKWLYQAGMCPRNDIILSGFENLDVIWVRYRKEGWQPSDDLMFPTRKSEESYDFPVSAPATPVGGKRKSKAIPIVDPSSKVTSKPRILASESTDEVRNTIPGDASSPALVPSTPNVEDPFTVDYTTPAVPLFSNPKNPFANAIRRARFPHQSNSVFPPPVFIRPSLKTATSLPVFPQSTQIAPITLCHRAQPIPVLPWLPDGPFYFAETSTGEPASRSPSNTSYDAPQPAFGQPSATESVAPSATDGSSCSTASADLSVIGESSCGSAAASSIDSLDSPTCRMAELKMAFDMIDNELGDEQTTPRAPPGSLAFAHEKADGFKKDEATPHASMFGQKKTSGPIPGLANTPTAALVNRRKHENNRA</sequence>
<organism evidence="2 3">
    <name type="scientific">Gnomoniopsis smithogilvyi</name>
    <dbReference type="NCBI Taxonomy" id="1191159"/>
    <lineage>
        <taxon>Eukaryota</taxon>
        <taxon>Fungi</taxon>
        <taxon>Dikarya</taxon>
        <taxon>Ascomycota</taxon>
        <taxon>Pezizomycotina</taxon>
        <taxon>Sordariomycetes</taxon>
        <taxon>Sordariomycetidae</taxon>
        <taxon>Diaporthales</taxon>
        <taxon>Gnomoniaceae</taxon>
        <taxon>Gnomoniopsis</taxon>
    </lineage>
</organism>
<dbReference type="EMBL" id="JAPEVB010000002">
    <property type="protein sequence ID" value="KAJ4394510.1"/>
    <property type="molecule type" value="Genomic_DNA"/>
</dbReference>
<dbReference type="OrthoDB" id="4845755at2759"/>
<protein>
    <submittedName>
        <fullName evidence="2">Telomerase inhibitor</fullName>
        <ecNumber evidence="2">2.3.1.22</ecNumber>
    </submittedName>
</protein>
<comment type="caution">
    <text evidence="2">The sequence shown here is derived from an EMBL/GenBank/DDBJ whole genome shotgun (WGS) entry which is preliminary data.</text>
</comment>
<feature type="region of interest" description="Disordered" evidence="1">
    <location>
        <begin position="601"/>
        <end position="639"/>
    </location>
</feature>
<feature type="region of interest" description="Disordered" evidence="1">
    <location>
        <begin position="1"/>
        <end position="61"/>
    </location>
</feature>
<feature type="compositionally biased region" description="Polar residues" evidence="1">
    <location>
        <begin position="509"/>
        <end position="527"/>
    </location>
</feature>
<dbReference type="GO" id="GO:0003846">
    <property type="term" value="F:2-acylglycerol O-acyltransferase activity"/>
    <property type="evidence" value="ECO:0007669"/>
    <property type="project" value="UniProtKB-EC"/>
</dbReference>
<keyword evidence="2" id="KW-0012">Acyltransferase</keyword>
<feature type="region of interest" description="Disordered" evidence="1">
    <location>
        <begin position="484"/>
        <end position="527"/>
    </location>
</feature>
<keyword evidence="2" id="KW-0808">Transferase</keyword>